<sequence length="209" mass="23797">MKDSMTNFWLKRIGAMLVVISCAIAFLVFKPEHADKSAVNTKSLKNTSVAESVSNFYAEFRQTSRDPIKERYGEYVVVLEENNEAVSELIDNVSDQLYPPMSNWEGNYQERAFSSQSTLMQEAKKYAAAEGFNLVWDLKHDFIIRNRFQSNNTLIGMLEEIAGAVDANFDKPILVYFCFQKRALVLTTKENNFLANNCQKSPGSLAQNY</sequence>
<comment type="caution">
    <text evidence="2">The sequence shown here is derived from an EMBL/GenBank/DDBJ whole genome shotgun (WGS) entry which is preliminary data.</text>
</comment>
<name>A0ABU2ZQ45_9ALTE</name>
<gene>
    <name evidence="2" type="ORF">RM552_01860</name>
</gene>
<dbReference type="EMBL" id="JAVRHX010000001">
    <property type="protein sequence ID" value="MDT0593587.1"/>
    <property type="molecule type" value="Genomic_DNA"/>
</dbReference>
<proteinExistence type="predicted"/>
<organism evidence="2 3">
    <name type="scientific">Glaciecola petra</name>
    <dbReference type="NCBI Taxonomy" id="3075602"/>
    <lineage>
        <taxon>Bacteria</taxon>
        <taxon>Pseudomonadati</taxon>
        <taxon>Pseudomonadota</taxon>
        <taxon>Gammaproteobacteria</taxon>
        <taxon>Alteromonadales</taxon>
        <taxon>Alteromonadaceae</taxon>
        <taxon>Glaciecola</taxon>
    </lineage>
</organism>
<keyword evidence="3" id="KW-1185">Reference proteome</keyword>
<evidence type="ECO:0000313" key="3">
    <source>
        <dbReference type="Proteomes" id="UP001253545"/>
    </source>
</evidence>
<evidence type="ECO:0000313" key="2">
    <source>
        <dbReference type="EMBL" id="MDT0593587.1"/>
    </source>
</evidence>
<dbReference type="RefSeq" id="WP_311367095.1">
    <property type="nucleotide sequence ID" value="NZ_JAVRHX010000001.1"/>
</dbReference>
<dbReference type="Proteomes" id="UP001253545">
    <property type="component" value="Unassembled WGS sequence"/>
</dbReference>
<reference evidence="2 3" key="1">
    <citation type="submission" date="2023-09" db="EMBL/GenBank/DDBJ databases">
        <authorList>
            <person name="Rey-Velasco X."/>
        </authorList>
    </citation>
    <scope>NUCLEOTIDE SEQUENCE [LARGE SCALE GENOMIC DNA]</scope>
    <source>
        <strain evidence="2 3">P117</strain>
    </source>
</reference>
<feature type="domain" description="Toxin co-regulated pilus biosynthesis protein Q C-terminal" evidence="1">
    <location>
        <begin position="115"/>
        <end position="187"/>
    </location>
</feature>
<accession>A0ABU2ZQ45</accession>
<dbReference type="Pfam" id="PF10671">
    <property type="entry name" value="TcpQ"/>
    <property type="match status" value="1"/>
</dbReference>
<protein>
    <submittedName>
        <fullName evidence="2">TcpQ domain-containing protein</fullName>
    </submittedName>
</protein>
<evidence type="ECO:0000259" key="1">
    <source>
        <dbReference type="Pfam" id="PF10671"/>
    </source>
</evidence>
<dbReference type="InterPro" id="IPR018927">
    <property type="entry name" value="Pilus_synth_Q_C"/>
</dbReference>